<sequence length="76" mass="8355">MINSEASYENYNDCDSRSNVNCSSDVDNNINVIFNLDNGNEKPIYLDVIINGKKHAMQLDTGSAISAVIAANKLFQ</sequence>
<evidence type="ECO:0000313" key="1">
    <source>
        <dbReference type="EMBL" id="KAK4885990.1"/>
    </source>
</evidence>
<dbReference type="Proteomes" id="UP001353858">
    <property type="component" value="Unassembled WGS sequence"/>
</dbReference>
<evidence type="ECO:0000313" key="2">
    <source>
        <dbReference type="Proteomes" id="UP001353858"/>
    </source>
</evidence>
<keyword evidence="2" id="KW-1185">Reference proteome</keyword>
<dbReference type="EMBL" id="JARPUR010000001">
    <property type="protein sequence ID" value="KAK4885990.1"/>
    <property type="molecule type" value="Genomic_DNA"/>
</dbReference>
<name>A0AAN7SST2_9COLE</name>
<proteinExistence type="predicted"/>
<reference evidence="2" key="1">
    <citation type="submission" date="2023-01" db="EMBL/GenBank/DDBJ databases">
        <title>Key to firefly adult light organ development and bioluminescence: homeobox transcription factors regulate luciferase expression and transportation to peroxisome.</title>
        <authorList>
            <person name="Fu X."/>
        </authorList>
    </citation>
    <scope>NUCLEOTIDE SEQUENCE [LARGE SCALE GENOMIC DNA]</scope>
</reference>
<comment type="caution">
    <text evidence="1">The sequence shown here is derived from an EMBL/GenBank/DDBJ whole genome shotgun (WGS) entry which is preliminary data.</text>
</comment>
<dbReference type="AlphaFoldDB" id="A0AAN7SST2"/>
<accession>A0AAN7SST2</accession>
<gene>
    <name evidence="1" type="ORF">RN001_002261</name>
</gene>
<protein>
    <submittedName>
        <fullName evidence="1">Uncharacterized protein</fullName>
    </submittedName>
</protein>
<organism evidence="1 2">
    <name type="scientific">Aquatica leii</name>
    <dbReference type="NCBI Taxonomy" id="1421715"/>
    <lineage>
        <taxon>Eukaryota</taxon>
        <taxon>Metazoa</taxon>
        <taxon>Ecdysozoa</taxon>
        <taxon>Arthropoda</taxon>
        <taxon>Hexapoda</taxon>
        <taxon>Insecta</taxon>
        <taxon>Pterygota</taxon>
        <taxon>Neoptera</taxon>
        <taxon>Endopterygota</taxon>
        <taxon>Coleoptera</taxon>
        <taxon>Polyphaga</taxon>
        <taxon>Elateriformia</taxon>
        <taxon>Elateroidea</taxon>
        <taxon>Lampyridae</taxon>
        <taxon>Luciolinae</taxon>
        <taxon>Aquatica</taxon>
    </lineage>
</organism>